<dbReference type="Pfam" id="PF13561">
    <property type="entry name" value="adh_short_C2"/>
    <property type="match status" value="1"/>
</dbReference>
<dbReference type="Gene3D" id="3.40.50.720">
    <property type="entry name" value="NAD(P)-binding Rossmann-like Domain"/>
    <property type="match status" value="1"/>
</dbReference>
<dbReference type="RefSeq" id="WP_259314497.1">
    <property type="nucleotide sequence ID" value="NZ_CP087164.1"/>
</dbReference>
<keyword evidence="4" id="KW-1185">Reference proteome</keyword>
<dbReference type="PANTHER" id="PTHR42760">
    <property type="entry name" value="SHORT-CHAIN DEHYDROGENASES/REDUCTASES FAMILY MEMBER"/>
    <property type="match status" value="1"/>
</dbReference>
<keyword evidence="2 3" id="KW-0560">Oxidoreductase</keyword>
<evidence type="ECO:0000256" key="2">
    <source>
        <dbReference type="ARBA" id="ARBA00023002"/>
    </source>
</evidence>
<name>A0A9E7BZ12_9ACTN</name>
<sequence length="254" mass="25903">MSAPRYPDLDGRVALVTGGSRGLGAATARVLAANGATVVVTGRDPAALAAGVDGIAAAGGRARGIPADATDPAALAGLRAAAEEELGPVELLAAFAGGDGEHPERPLDEVTDDDWHSVIDGNLGATFFTLREFLPPMVRRGRGAIVLMSSTAARRQTPAPYAYTAAKAGVIAMTRKAAAEAGPSGVRVNCIAPSMVPTETRVVDYPPEYVEANWPLGRLGTPDDVAHATAFLLSDAAGWLTGITIDVAGGRVMP</sequence>
<gene>
    <name evidence="3" type="primary">tsaC1</name>
    <name evidence="3" type="ORF">DSM104329_01213</name>
</gene>
<evidence type="ECO:0000313" key="3">
    <source>
        <dbReference type="EMBL" id="UGS34831.1"/>
    </source>
</evidence>
<comment type="similarity">
    <text evidence="1">Belongs to the short-chain dehydrogenases/reductases (SDR) family.</text>
</comment>
<accession>A0A9E7BZ12</accession>
<reference evidence="3" key="1">
    <citation type="journal article" date="2022" name="Int. J. Syst. Evol. Microbiol.">
        <title>Pseudomonas aegrilactucae sp. nov. and Pseudomonas morbosilactucae sp. nov., pathogens causing bacterial rot of lettuce in Japan.</title>
        <authorList>
            <person name="Sawada H."/>
            <person name="Fujikawa T."/>
            <person name="Satou M."/>
        </authorList>
    </citation>
    <scope>NUCLEOTIDE SEQUENCE</scope>
    <source>
        <strain evidence="3">0166_1</strain>
    </source>
</reference>
<evidence type="ECO:0000256" key="1">
    <source>
        <dbReference type="ARBA" id="ARBA00006484"/>
    </source>
</evidence>
<dbReference type="InterPro" id="IPR002347">
    <property type="entry name" value="SDR_fam"/>
</dbReference>
<dbReference type="SUPFAM" id="SSF51735">
    <property type="entry name" value="NAD(P)-binding Rossmann-fold domains"/>
    <property type="match status" value="1"/>
</dbReference>
<dbReference type="GO" id="GO:0016616">
    <property type="term" value="F:oxidoreductase activity, acting on the CH-OH group of donors, NAD or NADP as acceptor"/>
    <property type="evidence" value="ECO:0007669"/>
    <property type="project" value="TreeGrafter"/>
</dbReference>
<dbReference type="KEGG" id="sbae:DSM104329_01213"/>
<dbReference type="FunFam" id="3.40.50.720:FF:000084">
    <property type="entry name" value="Short-chain dehydrogenase reductase"/>
    <property type="match status" value="1"/>
</dbReference>
<dbReference type="GO" id="GO:0030497">
    <property type="term" value="P:fatty acid elongation"/>
    <property type="evidence" value="ECO:0007669"/>
    <property type="project" value="TreeGrafter"/>
</dbReference>
<protein>
    <submittedName>
        <fullName evidence="3">4-formylbenzenesulfonate dehydrogenase TsaC1/TsaC2</fullName>
        <ecNumber evidence="3">1.2.1.62</ecNumber>
    </submittedName>
</protein>
<dbReference type="InterPro" id="IPR036291">
    <property type="entry name" value="NAD(P)-bd_dom_sf"/>
</dbReference>
<evidence type="ECO:0000313" key="4">
    <source>
        <dbReference type="Proteomes" id="UP001162834"/>
    </source>
</evidence>
<dbReference type="GO" id="GO:0018482">
    <property type="term" value="F:4-formylbenzenesulfonate dehydrogenase activity"/>
    <property type="evidence" value="ECO:0007669"/>
    <property type="project" value="UniProtKB-EC"/>
</dbReference>
<dbReference type="AlphaFoldDB" id="A0A9E7BZ12"/>
<dbReference type="EMBL" id="CP087164">
    <property type="protein sequence ID" value="UGS34831.1"/>
    <property type="molecule type" value="Genomic_DNA"/>
</dbReference>
<dbReference type="PRINTS" id="PR00081">
    <property type="entry name" value="GDHRDH"/>
</dbReference>
<proteinExistence type="inferred from homology"/>
<dbReference type="EC" id="1.2.1.62" evidence="3"/>
<dbReference type="PANTHER" id="PTHR42760:SF40">
    <property type="entry name" value="3-OXOACYL-[ACYL-CARRIER-PROTEIN] REDUCTASE, CHLOROPLASTIC"/>
    <property type="match status" value="1"/>
</dbReference>
<organism evidence="3 4">
    <name type="scientific">Capillimicrobium parvum</name>
    <dbReference type="NCBI Taxonomy" id="2884022"/>
    <lineage>
        <taxon>Bacteria</taxon>
        <taxon>Bacillati</taxon>
        <taxon>Actinomycetota</taxon>
        <taxon>Thermoleophilia</taxon>
        <taxon>Solirubrobacterales</taxon>
        <taxon>Capillimicrobiaceae</taxon>
        <taxon>Capillimicrobium</taxon>
    </lineage>
</organism>
<dbReference type="Proteomes" id="UP001162834">
    <property type="component" value="Chromosome"/>
</dbReference>